<dbReference type="HOGENOM" id="CLU_121334_0_2_2"/>
<dbReference type="Proteomes" id="UP000002573">
    <property type="component" value="Chromosome"/>
</dbReference>
<feature type="transmembrane region" description="Helical" evidence="1">
    <location>
        <begin position="72"/>
        <end position="97"/>
    </location>
</feature>
<reference evidence="3" key="1">
    <citation type="submission" date="2010-05" db="EMBL/GenBank/DDBJ databases">
        <title>Complete sequence of Staphylothermus hellenicus DSM 12710.</title>
        <authorList>
            <consortium name="US DOE Joint Genome Institute"/>
            <person name="Lucas S."/>
            <person name="Copeland A."/>
            <person name="Lapidus A."/>
            <person name="Cheng J.-F."/>
            <person name="Bruce D."/>
            <person name="Goodwin L."/>
            <person name="Pitluck S."/>
            <person name="Davenport K."/>
            <person name="Detter J.C."/>
            <person name="Han C."/>
            <person name="Tapia R."/>
            <person name="Larimer F."/>
            <person name="Land M."/>
            <person name="Hauser L."/>
            <person name="Kyrpides N."/>
            <person name="Mikhailova N."/>
            <person name="Anderson I.J."/>
            <person name="Woyke T."/>
        </authorList>
    </citation>
    <scope>NUCLEOTIDE SEQUENCE [LARGE SCALE GENOMIC DNA]</scope>
    <source>
        <strain evidence="3">DSM 12710 / JCM 10830 / BK20S6-10-b1 / P8</strain>
    </source>
</reference>
<dbReference type="NCBIfam" id="TIGR01300">
    <property type="entry name" value="CPA3_mnhG_phaG"/>
    <property type="match status" value="1"/>
</dbReference>
<proteinExistence type="predicted"/>
<evidence type="ECO:0000313" key="3">
    <source>
        <dbReference type="Proteomes" id="UP000002573"/>
    </source>
</evidence>
<feature type="transmembrane region" description="Helical" evidence="1">
    <location>
        <begin position="39"/>
        <end position="60"/>
    </location>
</feature>
<dbReference type="GO" id="GO:0015385">
    <property type="term" value="F:sodium:proton antiporter activity"/>
    <property type="evidence" value="ECO:0007669"/>
    <property type="project" value="TreeGrafter"/>
</dbReference>
<keyword evidence="1" id="KW-0472">Membrane</keyword>
<evidence type="ECO:0000256" key="1">
    <source>
        <dbReference type="SAM" id="Phobius"/>
    </source>
</evidence>
<keyword evidence="1" id="KW-1133">Transmembrane helix</keyword>
<sequence>MILEAIAYYAGMALILVGGVLDIIASIGMNRFKNFYLRLHAATIGAIGGGFYPLIGLGLVALTFDWLGSMKYYISGIAFTTAFFLVLTAPVGSHALAQGAHKSRIVMPEPIIADKLLEDEEKGAGKQ</sequence>
<dbReference type="KEGG" id="shc:Shell_0140"/>
<keyword evidence="1" id="KW-0812">Transmembrane</keyword>
<dbReference type="Pfam" id="PF03334">
    <property type="entry name" value="PhaG_MnhG_YufB"/>
    <property type="match status" value="1"/>
</dbReference>
<name>D7DAT6_STAHD</name>
<organism evidence="2 3">
    <name type="scientific">Staphylothermus hellenicus (strain DSM 12710 / JCM 10830 / BK20S6-10-b1 / P8)</name>
    <dbReference type="NCBI Taxonomy" id="591019"/>
    <lineage>
        <taxon>Archaea</taxon>
        <taxon>Thermoproteota</taxon>
        <taxon>Thermoprotei</taxon>
        <taxon>Desulfurococcales</taxon>
        <taxon>Desulfurococcaceae</taxon>
        <taxon>Staphylothermus</taxon>
    </lineage>
</organism>
<dbReference type="PANTHER" id="PTHR34703">
    <property type="entry name" value="ANTIPORTER SUBUNIT MNHG2-RELATED"/>
    <property type="match status" value="1"/>
</dbReference>
<gene>
    <name evidence="2" type="ordered locus">Shell_0140</name>
</gene>
<keyword evidence="3" id="KW-1185">Reference proteome</keyword>
<dbReference type="AlphaFoldDB" id="D7DAT6"/>
<feature type="transmembrane region" description="Helical" evidence="1">
    <location>
        <begin position="6"/>
        <end position="27"/>
    </location>
</feature>
<dbReference type="eggNOG" id="arCOG03082">
    <property type="taxonomic scope" value="Archaea"/>
</dbReference>
<reference evidence="2 3" key="2">
    <citation type="journal article" date="2011" name="Stand. Genomic Sci.">
        <title>Complete genome sequence of Staphylothermus hellenicus P8.</title>
        <authorList>
            <person name="Anderson I."/>
            <person name="Wirth R."/>
            <person name="Lucas S."/>
            <person name="Copeland A."/>
            <person name="Lapidus A."/>
            <person name="Cheng J.F."/>
            <person name="Goodwin L."/>
            <person name="Pitluck S."/>
            <person name="Davenport K."/>
            <person name="Detter J.C."/>
            <person name="Han C."/>
            <person name="Tapia R."/>
            <person name="Land M."/>
            <person name="Hauser L."/>
            <person name="Pati A."/>
            <person name="Mikhailova N."/>
            <person name="Woyke T."/>
            <person name="Klenk H.P."/>
            <person name="Kyrpides N."/>
            <person name="Ivanova N."/>
        </authorList>
    </citation>
    <scope>NUCLEOTIDE SEQUENCE [LARGE SCALE GENOMIC DNA]</scope>
    <source>
        <strain evidence="3">DSM 12710 / JCM 10830 / BK20S6-10-b1 / P8</strain>
    </source>
</reference>
<evidence type="ECO:0000313" key="2">
    <source>
        <dbReference type="EMBL" id="ADI31283.1"/>
    </source>
</evidence>
<dbReference type="InterPro" id="IPR005133">
    <property type="entry name" value="PhaG_MnhG_YufB"/>
</dbReference>
<dbReference type="PANTHER" id="PTHR34703:SF1">
    <property type="entry name" value="ANTIPORTER SUBUNIT MNHG2-RELATED"/>
    <property type="match status" value="1"/>
</dbReference>
<dbReference type="STRING" id="591019.Shell_0140"/>
<protein>
    <submittedName>
        <fullName evidence="2">Monovalent cation/proton antiporter, MnhG/PhaG subunit</fullName>
    </submittedName>
</protein>
<dbReference type="EMBL" id="CP002051">
    <property type="protein sequence ID" value="ADI31283.1"/>
    <property type="molecule type" value="Genomic_DNA"/>
</dbReference>
<accession>D7DAT6</accession>